<protein>
    <recommendedName>
        <fullName evidence="2">DUF6699 domain-containing protein</fullName>
    </recommendedName>
</protein>
<keyword evidence="4" id="KW-1185">Reference proteome</keyword>
<evidence type="ECO:0000313" key="3">
    <source>
        <dbReference type="EMBL" id="CAK5282132.1"/>
    </source>
</evidence>
<sequence>MPPSPDRKQVHWSPVVEEFSAGHTRQSSAGSSSSWQSSSSPPRRGFSGPPPIYQPTSPPPIYQPIASTPPTPLISLPIPLPDVDEDASDSNEQEATASPHFAVLRLDMSLPSSTFRGTLGPHQALLDTPACSPPTTALFLRLDTGLVRAKIEVRSCKAAGAAVTVGDVLTAVHAELRKPDGGGTPAEALPYARQRIIAQGGGGARIVDHLLGKTVLAGLHRQVGQHDRYWQVHLV</sequence>
<feature type="compositionally biased region" description="Pro residues" evidence="1">
    <location>
        <begin position="48"/>
        <end position="72"/>
    </location>
</feature>
<feature type="region of interest" description="Disordered" evidence="1">
    <location>
        <begin position="1"/>
        <end position="100"/>
    </location>
</feature>
<comment type="caution">
    <text evidence="3">The sequence shown here is derived from an EMBL/GenBank/DDBJ whole genome shotgun (WGS) entry which is preliminary data.</text>
</comment>
<dbReference type="Pfam" id="PF20415">
    <property type="entry name" value="DUF6699"/>
    <property type="match status" value="1"/>
</dbReference>
<proteinExistence type="predicted"/>
<evidence type="ECO:0000313" key="4">
    <source>
        <dbReference type="Proteomes" id="UP001295794"/>
    </source>
</evidence>
<feature type="domain" description="DUF6699" evidence="2">
    <location>
        <begin position="104"/>
        <end position="221"/>
    </location>
</feature>
<feature type="compositionally biased region" description="Low complexity" evidence="1">
    <location>
        <begin position="27"/>
        <end position="47"/>
    </location>
</feature>
<dbReference type="Proteomes" id="UP001295794">
    <property type="component" value="Unassembled WGS sequence"/>
</dbReference>
<organism evidence="3 4">
    <name type="scientific">Mycena citricolor</name>
    <dbReference type="NCBI Taxonomy" id="2018698"/>
    <lineage>
        <taxon>Eukaryota</taxon>
        <taxon>Fungi</taxon>
        <taxon>Dikarya</taxon>
        <taxon>Basidiomycota</taxon>
        <taxon>Agaricomycotina</taxon>
        <taxon>Agaricomycetes</taxon>
        <taxon>Agaricomycetidae</taxon>
        <taxon>Agaricales</taxon>
        <taxon>Marasmiineae</taxon>
        <taxon>Mycenaceae</taxon>
        <taxon>Mycena</taxon>
    </lineage>
</organism>
<feature type="compositionally biased region" description="Acidic residues" evidence="1">
    <location>
        <begin position="82"/>
        <end position="92"/>
    </location>
</feature>
<dbReference type="AlphaFoldDB" id="A0AAD2Q7D6"/>
<evidence type="ECO:0000256" key="1">
    <source>
        <dbReference type="SAM" id="MobiDB-lite"/>
    </source>
</evidence>
<name>A0AAD2Q7D6_9AGAR</name>
<reference evidence="3" key="1">
    <citation type="submission" date="2023-11" db="EMBL/GenBank/DDBJ databases">
        <authorList>
            <person name="De Vega J J."/>
            <person name="De Vega J J."/>
        </authorList>
    </citation>
    <scope>NUCLEOTIDE SEQUENCE</scope>
</reference>
<accession>A0AAD2Q7D6</accession>
<evidence type="ECO:0000259" key="2">
    <source>
        <dbReference type="Pfam" id="PF20415"/>
    </source>
</evidence>
<dbReference type="InterPro" id="IPR046522">
    <property type="entry name" value="DUF6699"/>
</dbReference>
<gene>
    <name evidence="3" type="ORF">MYCIT1_LOCUS33632</name>
</gene>
<dbReference type="EMBL" id="CAVNYO010000447">
    <property type="protein sequence ID" value="CAK5282132.1"/>
    <property type="molecule type" value="Genomic_DNA"/>
</dbReference>